<protein>
    <recommendedName>
        <fullName evidence="2">DUF8128 domain-containing protein</fullName>
    </recommendedName>
</protein>
<dbReference type="InterPro" id="IPR058441">
    <property type="entry name" value="DUF8128"/>
</dbReference>
<dbReference type="EMBL" id="PFEF01000006">
    <property type="protein sequence ID" value="PJE64404.1"/>
    <property type="molecule type" value="Genomic_DNA"/>
</dbReference>
<feature type="transmembrane region" description="Helical" evidence="1">
    <location>
        <begin position="12"/>
        <end position="34"/>
    </location>
</feature>
<dbReference type="Proteomes" id="UP000229098">
    <property type="component" value="Unassembled WGS sequence"/>
</dbReference>
<keyword evidence="1" id="KW-1133">Transmembrane helix</keyword>
<evidence type="ECO:0000313" key="4">
    <source>
        <dbReference type="Proteomes" id="UP000229098"/>
    </source>
</evidence>
<keyword evidence="1" id="KW-0812">Transmembrane</keyword>
<reference evidence="4" key="1">
    <citation type="submission" date="2017-09" db="EMBL/GenBank/DDBJ databases">
        <title>Depth-based differentiation of microbial function through sediment-hosted aquifers and enrichment of novel symbionts in the deep terrestrial subsurface.</title>
        <authorList>
            <person name="Probst A.J."/>
            <person name="Ladd B."/>
            <person name="Jarett J.K."/>
            <person name="Geller-Mcgrath D.E."/>
            <person name="Sieber C.M.K."/>
            <person name="Emerson J.B."/>
            <person name="Anantharaman K."/>
            <person name="Thomas B.C."/>
            <person name="Malmstrom R."/>
            <person name="Stieglmeier M."/>
            <person name="Klingl A."/>
            <person name="Woyke T."/>
            <person name="Ryan C.M."/>
            <person name="Banfield J.F."/>
        </authorList>
    </citation>
    <scope>NUCLEOTIDE SEQUENCE [LARGE SCALE GENOMIC DNA]</scope>
</reference>
<accession>A0A2M8KWT9</accession>
<gene>
    <name evidence="3" type="ORF">COU90_03075</name>
</gene>
<dbReference type="Pfam" id="PF26449">
    <property type="entry name" value="DUF8128"/>
    <property type="match status" value="1"/>
</dbReference>
<proteinExistence type="predicted"/>
<keyword evidence="1" id="KW-0472">Membrane</keyword>
<evidence type="ECO:0000256" key="1">
    <source>
        <dbReference type="SAM" id="Phobius"/>
    </source>
</evidence>
<evidence type="ECO:0000259" key="2">
    <source>
        <dbReference type="Pfam" id="PF26449"/>
    </source>
</evidence>
<organism evidence="3 4">
    <name type="scientific">Candidatus Ryanbacteria bacterium CG10_big_fil_rev_8_21_14_0_10_43_42</name>
    <dbReference type="NCBI Taxonomy" id="1974864"/>
    <lineage>
        <taxon>Bacteria</taxon>
        <taxon>Candidatus Ryaniibacteriota</taxon>
    </lineage>
</organism>
<feature type="domain" description="DUF8128" evidence="2">
    <location>
        <begin position="50"/>
        <end position="308"/>
    </location>
</feature>
<name>A0A2M8KWT9_9BACT</name>
<dbReference type="AlphaFoldDB" id="A0A2M8KWT9"/>
<comment type="caution">
    <text evidence="3">The sequence shown here is derived from an EMBL/GenBank/DDBJ whole genome shotgun (WGS) entry which is preliminary data.</text>
</comment>
<evidence type="ECO:0000313" key="3">
    <source>
        <dbReference type="EMBL" id="PJE64404.1"/>
    </source>
</evidence>
<sequence>METQLTISLFKAAVTTWFIWLPVLSFLVLVVTWLDYKRTIFIADVEYVFLEVRVPREIRRGPKAMEQLFTSIYSILNSTVPSHIIDGLLYGEIALTMSFEIVSIGGEVHFFIKTPKKFKNILEANLFGCYADLEIAVVPDYTERMPSTYADLAENNYELWGSELVLMTDDVYPIRTYVEFESMDEYAQLDPIATLVEMLSKLQVEEELWIQFIIVPAGMEWRAKGQKVVEGLRTQSSKTTIIGGESTVSMVDRTPGQTDIIKAIERNISKPGYYTVIRYVYIAPKSIYNKDLARTGIPSAFNQYQAQTLNAFRHDFSVRTQTIWHKHPYFFPTWRLLQRRKSIYDSFIKRSFPEAPFFKQLFTGQTLSADIPIFNTEELATLYHYPTDIVLTAPSMKRVESKKVGPPAGLPIFQETGDSIQGFKNK</sequence>